<evidence type="ECO:0000256" key="1">
    <source>
        <dbReference type="SAM" id="Phobius"/>
    </source>
</evidence>
<reference evidence="3" key="2">
    <citation type="submission" date="2015-01" db="EMBL/GenBank/DDBJ databases">
        <title>Evolutionary Origins and Diversification of the Mycorrhizal Mutualists.</title>
        <authorList>
            <consortium name="DOE Joint Genome Institute"/>
            <consortium name="Mycorrhizal Genomics Consortium"/>
            <person name="Kohler A."/>
            <person name="Kuo A."/>
            <person name="Nagy L.G."/>
            <person name="Floudas D."/>
            <person name="Copeland A."/>
            <person name="Barry K.W."/>
            <person name="Cichocki N."/>
            <person name="Veneault-Fourrey C."/>
            <person name="LaButti K."/>
            <person name="Lindquist E.A."/>
            <person name="Lipzen A."/>
            <person name="Lundell T."/>
            <person name="Morin E."/>
            <person name="Murat C."/>
            <person name="Riley R."/>
            <person name="Ohm R."/>
            <person name="Sun H."/>
            <person name="Tunlid A."/>
            <person name="Henrissat B."/>
            <person name="Grigoriev I.V."/>
            <person name="Hibbett D.S."/>
            <person name="Martin F."/>
        </authorList>
    </citation>
    <scope>NUCLEOTIDE SEQUENCE [LARGE SCALE GENOMIC DNA]</scope>
    <source>
        <strain evidence="3">441</strain>
    </source>
</reference>
<dbReference type="HOGENOM" id="CLU_099526_0_1_1"/>
<dbReference type="OrthoDB" id="2663444at2759"/>
<dbReference type="Proteomes" id="UP000054018">
    <property type="component" value="Unassembled WGS sequence"/>
</dbReference>
<gene>
    <name evidence="2" type="ORF">PISMIDRAFT_648546</name>
</gene>
<dbReference type="AlphaFoldDB" id="A0A0C9YER8"/>
<proteinExistence type="predicted"/>
<dbReference type="EMBL" id="KN834087">
    <property type="protein sequence ID" value="KIK12394.1"/>
    <property type="molecule type" value="Genomic_DNA"/>
</dbReference>
<keyword evidence="1" id="KW-0812">Transmembrane</keyword>
<evidence type="ECO:0000313" key="2">
    <source>
        <dbReference type="EMBL" id="KIK12394.1"/>
    </source>
</evidence>
<feature type="transmembrane region" description="Helical" evidence="1">
    <location>
        <begin position="110"/>
        <end position="140"/>
    </location>
</feature>
<keyword evidence="1" id="KW-1133">Transmembrane helix</keyword>
<feature type="transmembrane region" description="Helical" evidence="1">
    <location>
        <begin position="72"/>
        <end position="98"/>
    </location>
</feature>
<feature type="transmembrane region" description="Helical" evidence="1">
    <location>
        <begin position="41"/>
        <end position="60"/>
    </location>
</feature>
<keyword evidence="3" id="KW-1185">Reference proteome</keyword>
<feature type="transmembrane region" description="Helical" evidence="1">
    <location>
        <begin position="146"/>
        <end position="168"/>
    </location>
</feature>
<reference evidence="2 3" key="1">
    <citation type="submission" date="2014-04" db="EMBL/GenBank/DDBJ databases">
        <authorList>
            <consortium name="DOE Joint Genome Institute"/>
            <person name="Kuo A."/>
            <person name="Kohler A."/>
            <person name="Costa M.D."/>
            <person name="Nagy L.G."/>
            <person name="Floudas D."/>
            <person name="Copeland A."/>
            <person name="Barry K.W."/>
            <person name="Cichocki N."/>
            <person name="Veneault-Fourrey C."/>
            <person name="LaButti K."/>
            <person name="Lindquist E.A."/>
            <person name="Lipzen A."/>
            <person name="Lundell T."/>
            <person name="Morin E."/>
            <person name="Murat C."/>
            <person name="Sun H."/>
            <person name="Tunlid A."/>
            <person name="Henrissat B."/>
            <person name="Grigoriev I.V."/>
            <person name="Hibbett D.S."/>
            <person name="Martin F."/>
            <person name="Nordberg H.P."/>
            <person name="Cantor M.N."/>
            <person name="Hua S.X."/>
        </authorList>
    </citation>
    <scope>NUCLEOTIDE SEQUENCE [LARGE SCALE GENOMIC DNA]</scope>
    <source>
        <strain evidence="2 3">441</strain>
    </source>
</reference>
<sequence>MHAGIFLTLLGEPSLESVIETAEKDKQEWTELKRRLTERTANINVISSLAVAACATFLTTAPPTNIAEWTHVFPYICIGGAIGCSLLAVVTGLGLLIFLNSAQASTFKRVLLLTLLMMPLTFLSSASVCAGVAWIGAAWFGNILGVQLAMSIGCSVFFFTLFVVIAVIY</sequence>
<protein>
    <submittedName>
        <fullName evidence="2">Uncharacterized protein</fullName>
    </submittedName>
</protein>
<name>A0A0C9YER8_9AGAM</name>
<evidence type="ECO:0000313" key="3">
    <source>
        <dbReference type="Proteomes" id="UP000054018"/>
    </source>
</evidence>
<accession>A0A0C9YER8</accession>
<keyword evidence="1" id="KW-0472">Membrane</keyword>
<organism evidence="2 3">
    <name type="scientific">Pisolithus microcarpus 441</name>
    <dbReference type="NCBI Taxonomy" id="765257"/>
    <lineage>
        <taxon>Eukaryota</taxon>
        <taxon>Fungi</taxon>
        <taxon>Dikarya</taxon>
        <taxon>Basidiomycota</taxon>
        <taxon>Agaricomycotina</taxon>
        <taxon>Agaricomycetes</taxon>
        <taxon>Agaricomycetidae</taxon>
        <taxon>Boletales</taxon>
        <taxon>Sclerodermatineae</taxon>
        <taxon>Pisolithaceae</taxon>
        <taxon>Pisolithus</taxon>
    </lineage>
</organism>